<dbReference type="EMBL" id="PQIB02000001">
    <property type="protein sequence ID" value="RLN39990.1"/>
    <property type="molecule type" value="Genomic_DNA"/>
</dbReference>
<proteinExistence type="predicted"/>
<accession>A0A3L6TIB1</accession>
<keyword evidence="2" id="KW-1185">Reference proteome</keyword>
<gene>
    <name evidence="1" type="ORF">C2845_PM01G27770</name>
</gene>
<dbReference type="Gene3D" id="3.40.50.2000">
    <property type="entry name" value="Glycogen Phosphorylase B"/>
    <property type="match status" value="2"/>
</dbReference>
<dbReference type="SUPFAM" id="SSF53756">
    <property type="entry name" value="UDP-Glycosyltransferase/glycogen phosphorylase"/>
    <property type="match status" value="1"/>
</dbReference>
<sequence>MLNVSKLIEEGLINDKGWAERDETFQLAPGMPALQTSRMPWMDGTGTPVGQPAMFELIARYITYVWRTGLAVSPNAGGIVTKEELMSKVEQVLGDGDIRERARLLMDASRRCIGGSGSSCENFSKFVGLLSE</sequence>
<dbReference type="OrthoDB" id="5835829at2759"/>
<reference evidence="2" key="1">
    <citation type="journal article" date="2019" name="Nat. Commun.">
        <title>The genome of broomcorn millet.</title>
        <authorList>
            <person name="Zou C."/>
            <person name="Miki D."/>
            <person name="Li D."/>
            <person name="Tang Q."/>
            <person name="Xiao L."/>
            <person name="Rajput S."/>
            <person name="Deng P."/>
            <person name="Jia W."/>
            <person name="Huang R."/>
            <person name="Zhang M."/>
            <person name="Sun Y."/>
            <person name="Hu J."/>
            <person name="Fu X."/>
            <person name="Schnable P.S."/>
            <person name="Li F."/>
            <person name="Zhang H."/>
            <person name="Feng B."/>
            <person name="Zhu X."/>
            <person name="Liu R."/>
            <person name="Schnable J.C."/>
            <person name="Zhu J.-K."/>
            <person name="Zhang H."/>
        </authorList>
    </citation>
    <scope>NUCLEOTIDE SEQUENCE [LARGE SCALE GENOMIC DNA]</scope>
</reference>
<dbReference type="STRING" id="4540.A0A3L6TIB1"/>
<dbReference type="Proteomes" id="UP000275267">
    <property type="component" value="Unassembled WGS sequence"/>
</dbReference>
<evidence type="ECO:0000313" key="1">
    <source>
        <dbReference type="EMBL" id="RLN39990.1"/>
    </source>
</evidence>
<name>A0A3L6TIB1_PANMI</name>
<evidence type="ECO:0000313" key="2">
    <source>
        <dbReference type="Proteomes" id="UP000275267"/>
    </source>
</evidence>
<protein>
    <submittedName>
        <fullName evidence="1">Uncharacterized protein</fullName>
    </submittedName>
</protein>
<organism evidence="1 2">
    <name type="scientific">Panicum miliaceum</name>
    <name type="common">Proso millet</name>
    <name type="synonym">Broomcorn millet</name>
    <dbReference type="NCBI Taxonomy" id="4540"/>
    <lineage>
        <taxon>Eukaryota</taxon>
        <taxon>Viridiplantae</taxon>
        <taxon>Streptophyta</taxon>
        <taxon>Embryophyta</taxon>
        <taxon>Tracheophyta</taxon>
        <taxon>Spermatophyta</taxon>
        <taxon>Magnoliopsida</taxon>
        <taxon>Liliopsida</taxon>
        <taxon>Poales</taxon>
        <taxon>Poaceae</taxon>
        <taxon>PACMAD clade</taxon>
        <taxon>Panicoideae</taxon>
        <taxon>Panicodae</taxon>
        <taxon>Paniceae</taxon>
        <taxon>Panicinae</taxon>
        <taxon>Panicum</taxon>
        <taxon>Panicum sect. Panicum</taxon>
    </lineage>
</organism>
<dbReference type="AlphaFoldDB" id="A0A3L6TIB1"/>
<comment type="caution">
    <text evidence="1">The sequence shown here is derived from an EMBL/GenBank/DDBJ whole genome shotgun (WGS) entry which is preliminary data.</text>
</comment>